<keyword evidence="1" id="KW-0472">Membrane</keyword>
<dbReference type="NCBIfam" id="TIGR01218">
    <property type="entry name" value="Gpos_tandem_5TM"/>
    <property type="match status" value="1"/>
</dbReference>
<reference evidence="2 3" key="1">
    <citation type="submission" date="2015-04" db="EMBL/GenBank/DDBJ databases">
        <authorList>
            <person name="Cao L."/>
            <person name="Gao C.H."/>
        </authorList>
    </citation>
    <scope>NUCLEOTIDE SEQUENCE [LARGE SCALE GENOMIC DNA]</scope>
    <source>
        <strain evidence="2 3">SH3</strain>
    </source>
</reference>
<feature type="transmembrane region" description="Helical" evidence="1">
    <location>
        <begin position="76"/>
        <end position="94"/>
    </location>
</feature>
<feature type="transmembrane region" description="Helical" evidence="1">
    <location>
        <begin position="46"/>
        <end position="64"/>
    </location>
</feature>
<name>A0A7U7PYA3_9STAP</name>
<evidence type="ECO:0008006" key="4">
    <source>
        <dbReference type="Google" id="ProtNLM"/>
    </source>
</evidence>
<sequence length="186" mass="21339">MVDLVSTWIVYFLPMINWFIPKKYAKISREEFESLNIVKPAKNNTFWPVAGFAVLLTTLTRKYIYLLNIHLEKEIVILTCCMILLGVFALFIYINTKLKSHIFDKNKSNNEKIILIPTFKNICLSLFAYILFGGLSTMALSMLVTSSPQNIIEFLALIGMTACFFLLNMSSVLDKNIHVILKTNKQ</sequence>
<proteinExistence type="predicted"/>
<organism evidence="2 3">
    <name type="scientific">Staphylococcus argenteus</name>
    <dbReference type="NCBI Taxonomy" id="985002"/>
    <lineage>
        <taxon>Bacteria</taxon>
        <taxon>Bacillati</taxon>
        <taxon>Bacillota</taxon>
        <taxon>Bacilli</taxon>
        <taxon>Bacillales</taxon>
        <taxon>Staphylococcaceae</taxon>
        <taxon>Staphylococcus</taxon>
    </lineage>
</organism>
<comment type="caution">
    <text evidence="2">The sequence shown here is derived from an EMBL/GenBank/DDBJ whole genome shotgun (WGS) entry which is preliminary data.</text>
</comment>
<dbReference type="EMBL" id="CVOU01000017">
    <property type="protein sequence ID" value="CRI23098.1"/>
    <property type="molecule type" value="Genomic_DNA"/>
</dbReference>
<feature type="transmembrane region" description="Helical" evidence="1">
    <location>
        <begin position="152"/>
        <end position="173"/>
    </location>
</feature>
<keyword evidence="1" id="KW-0812">Transmembrane</keyword>
<feature type="transmembrane region" description="Helical" evidence="1">
    <location>
        <begin position="114"/>
        <end position="132"/>
    </location>
</feature>
<protein>
    <recommendedName>
        <fullName evidence="4">Tandem five-TM protein</fullName>
    </recommendedName>
</protein>
<dbReference type="InterPro" id="IPR005915">
    <property type="entry name" value="Tandem_5TM"/>
</dbReference>
<feature type="transmembrane region" description="Helical" evidence="1">
    <location>
        <begin position="6"/>
        <end position="25"/>
    </location>
</feature>
<evidence type="ECO:0000313" key="3">
    <source>
        <dbReference type="Proteomes" id="UP000236509"/>
    </source>
</evidence>
<keyword evidence="1" id="KW-1133">Transmembrane helix</keyword>
<accession>A0A7U7PYA3</accession>
<dbReference type="AlphaFoldDB" id="A0A7U7PYA3"/>
<gene>
    <name evidence="2" type="ORF">BN1326_50089</name>
</gene>
<evidence type="ECO:0000256" key="1">
    <source>
        <dbReference type="SAM" id="Phobius"/>
    </source>
</evidence>
<dbReference type="Pfam" id="PF04276">
    <property type="entry name" value="DUF443"/>
    <property type="match status" value="1"/>
</dbReference>
<keyword evidence="3" id="KW-1185">Reference proteome</keyword>
<evidence type="ECO:0000313" key="2">
    <source>
        <dbReference type="EMBL" id="CRI23098.1"/>
    </source>
</evidence>
<dbReference type="Proteomes" id="UP000236509">
    <property type="component" value="Unassembled WGS sequence"/>
</dbReference>